<evidence type="ECO:0000256" key="5">
    <source>
        <dbReference type="SAM" id="Phobius"/>
    </source>
</evidence>
<evidence type="ECO:0000313" key="6">
    <source>
        <dbReference type="EMBL" id="MCT8328667.1"/>
    </source>
</evidence>
<feature type="transmembrane region" description="Helical" evidence="5">
    <location>
        <begin position="115"/>
        <end position="136"/>
    </location>
</feature>
<accession>A0ABT2NIB9</accession>
<feature type="transmembrane region" description="Helical" evidence="5">
    <location>
        <begin position="203"/>
        <end position="222"/>
    </location>
</feature>
<keyword evidence="7" id="KW-1185">Reference proteome</keyword>
<dbReference type="Pfam" id="PF03595">
    <property type="entry name" value="SLAC1"/>
    <property type="match status" value="1"/>
</dbReference>
<dbReference type="Gene3D" id="1.50.10.150">
    <property type="entry name" value="Voltage-dependent anion channel"/>
    <property type="match status" value="1"/>
</dbReference>
<dbReference type="InterPro" id="IPR052951">
    <property type="entry name" value="Tellurite_res_ion_channel"/>
</dbReference>
<reference evidence="7" key="1">
    <citation type="submission" date="2023-07" db="EMBL/GenBank/DDBJ databases">
        <title>Defluviimonas sediminis sp. nov., isolated from mangrove sediment.</title>
        <authorList>
            <person name="Liu L."/>
            <person name="Li J."/>
            <person name="Huang Y."/>
            <person name="Pan J."/>
            <person name="Li M."/>
        </authorList>
    </citation>
    <scope>NUCLEOTIDE SEQUENCE [LARGE SCALE GENOMIC DNA]</scope>
    <source>
        <strain evidence="7">FT324</strain>
    </source>
</reference>
<feature type="transmembrane region" description="Helical" evidence="5">
    <location>
        <begin position="228"/>
        <end position="246"/>
    </location>
</feature>
<dbReference type="RefSeq" id="WP_261494092.1">
    <property type="nucleotide sequence ID" value="NZ_JAOCQF010000001.1"/>
</dbReference>
<organism evidence="6 7">
    <name type="scientific">Albidovulum sediminis</name>
    <dbReference type="NCBI Taxonomy" id="3066345"/>
    <lineage>
        <taxon>Bacteria</taxon>
        <taxon>Pseudomonadati</taxon>
        <taxon>Pseudomonadota</taxon>
        <taxon>Alphaproteobacteria</taxon>
        <taxon>Rhodobacterales</taxon>
        <taxon>Paracoccaceae</taxon>
        <taxon>Albidovulum</taxon>
    </lineage>
</organism>
<keyword evidence="4 5" id="KW-0472">Membrane</keyword>
<evidence type="ECO:0000313" key="7">
    <source>
        <dbReference type="Proteomes" id="UP001205601"/>
    </source>
</evidence>
<evidence type="ECO:0000256" key="3">
    <source>
        <dbReference type="ARBA" id="ARBA00022989"/>
    </source>
</evidence>
<dbReference type="PANTHER" id="PTHR37955">
    <property type="entry name" value="TELLURITE RESISTANCE PROTEIN TEHA"/>
    <property type="match status" value="1"/>
</dbReference>
<evidence type="ECO:0000256" key="4">
    <source>
        <dbReference type="ARBA" id="ARBA00023136"/>
    </source>
</evidence>
<feature type="transmembrane region" description="Helical" evidence="5">
    <location>
        <begin position="258"/>
        <end position="277"/>
    </location>
</feature>
<keyword evidence="3 5" id="KW-1133">Transmembrane helix</keyword>
<dbReference type="EMBL" id="JAOCQF010000001">
    <property type="protein sequence ID" value="MCT8328667.1"/>
    <property type="molecule type" value="Genomic_DNA"/>
</dbReference>
<evidence type="ECO:0000256" key="1">
    <source>
        <dbReference type="ARBA" id="ARBA00004141"/>
    </source>
</evidence>
<proteinExistence type="predicted"/>
<sequence length="321" mass="34093">MAFHPPRPVPPGLFRRTPPAIFPVILGLFGLGLAWRRASVRLDWPSEIGEAILGAVTGLMAFAALAYAVKLIRRPAVMAEDLSILPGRAGGAALCLSVYLASVALWPYLPGIARGVFVAGLAWHALFVVVTLRVFLKGPPEQRRVTPVWHLSFVGFIVAALAAQPLRFAELAEVLFIVTFVLALAIWGASLEQARRESVPAPLRPLLAIHLSPAALFGLVAAGFDLQSLAMGFAGLAAAILILLLIRVRWLTAAGFSPFWGAFTFPLAATASLWLTLGGIWTLPGAAALAGASALVPWIAWKVLRLWARGQLATITNAAVA</sequence>
<dbReference type="PANTHER" id="PTHR37955:SF1">
    <property type="entry name" value="DEP DOMAIN-CONTAINING PROTEIN"/>
    <property type="match status" value="1"/>
</dbReference>
<dbReference type="CDD" id="cd09322">
    <property type="entry name" value="TDT_TehA_like"/>
    <property type="match status" value="1"/>
</dbReference>
<dbReference type="InterPro" id="IPR004695">
    <property type="entry name" value="SLAC1/Mae1/Ssu1/TehA"/>
</dbReference>
<comment type="subcellular location">
    <subcellularLocation>
        <location evidence="1">Membrane</location>
        <topology evidence="1">Multi-pass membrane protein</topology>
    </subcellularLocation>
</comment>
<dbReference type="Proteomes" id="UP001205601">
    <property type="component" value="Unassembled WGS sequence"/>
</dbReference>
<feature type="transmembrane region" description="Helical" evidence="5">
    <location>
        <begin position="148"/>
        <end position="168"/>
    </location>
</feature>
<feature type="transmembrane region" description="Helical" evidence="5">
    <location>
        <begin position="48"/>
        <end position="69"/>
    </location>
</feature>
<name>A0ABT2NIB9_9RHOB</name>
<comment type="caution">
    <text evidence="6">The sequence shown here is derived from an EMBL/GenBank/DDBJ whole genome shotgun (WGS) entry which is preliminary data.</text>
</comment>
<feature type="transmembrane region" description="Helical" evidence="5">
    <location>
        <begin position="89"/>
        <end position="109"/>
    </location>
</feature>
<gene>
    <name evidence="6" type="ORF">N5I32_03960</name>
</gene>
<evidence type="ECO:0000256" key="2">
    <source>
        <dbReference type="ARBA" id="ARBA00022692"/>
    </source>
</evidence>
<keyword evidence="2 5" id="KW-0812">Transmembrane</keyword>
<feature type="transmembrane region" description="Helical" evidence="5">
    <location>
        <begin position="283"/>
        <end position="301"/>
    </location>
</feature>
<feature type="transmembrane region" description="Helical" evidence="5">
    <location>
        <begin position="174"/>
        <end position="191"/>
    </location>
</feature>
<dbReference type="InterPro" id="IPR038665">
    <property type="entry name" value="Voltage-dep_anion_channel_sf"/>
</dbReference>
<feature type="transmembrane region" description="Helical" evidence="5">
    <location>
        <begin position="20"/>
        <end position="36"/>
    </location>
</feature>
<protein>
    <submittedName>
        <fullName evidence="6">Tellurium resistance protein</fullName>
    </submittedName>
</protein>